<dbReference type="InterPro" id="IPR039426">
    <property type="entry name" value="TonB-dep_rcpt-like"/>
</dbReference>
<comment type="subcellular location">
    <subcellularLocation>
        <location evidence="1 10">Cell outer membrane</location>
        <topology evidence="1 10">Multi-pass membrane protein</topology>
    </subcellularLocation>
</comment>
<dbReference type="SUPFAM" id="SSF56935">
    <property type="entry name" value="Porins"/>
    <property type="match status" value="1"/>
</dbReference>
<dbReference type="AlphaFoldDB" id="A0A2S7WLX4"/>
<dbReference type="CDD" id="cd01347">
    <property type="entry name" value="ligand_gated_channel"/>
    <property type="match status" value="1"/>
</dbReference>
<dbReference type="OrthoDB" id="1109239at2"/>
<accession>A0A2S7WLX4</accession>
<dbReference type="EMBL" id="MSCN01000001">
    <property type="protein sequence ID" value="PQJ78573.1"/>
    <property type="molecule type" value="Genomic_DNA"/>
</dbReference>
<evidence type="ECO:0000256" key="9">
    <source>
        <dbReference type="ARBA" id="ARBA00023237"/>
    </source>
</evidence>
<feature type="domain" description="TonB-dependent receptor-like beta-barrel" evidence="12">
    <location>
        <begin position="205"/>
        <end position="659"/>
    </location>
</feature>
<organism evidence="14 15">
    <name type="scientific">Polaribacter porphyrae</name>
    <dbReference type="NCBI Taxonomy" id="1137780"/>
    <lineage>
        <taxon>Bacteria</taxon>
        <taxon>Pseudomonadati</taxon>
        <taxon>Bacteroidota</taxon>
        <taxon>Flavobacteriia</taxon>
        <taxon>Flavobacteriales</taxon>
        <taxon>Flavobacteriaceae</taxon>
    </lineage>
</organism>
<evidence type="ECO:0000313" key="14">
    <source>
        <dbReference type="EMBL" id="PQJ78573.1"/>
    </source>
</evidence>
<evidence type="ECO:0000313" key="15">
    <source>
        <dbReference type="Proteomes" id="UP000238882"/>
    </source>
</evidence>
<dbReference type="InterPro" id="IPR012910">
    <property type="entry name" value="Plug_dom"/>
</dbReference>
<dbReference type="PROSITE" id="PS52016">
    <property type="entry name" value="TONB_DEPENDENT_REC_3"/>
    <property type="match status" value="1"/>
</dbReference>
<evidence type="ECO:0000256" key="8">
    <source>
        <dbReference type="ARBA" id="ARBA00023170"/>
    </source>
</evidence>
<keyword evidence="2 10" id="KW-0813">Transport</keyword>
<dbReference type="Pfam" id="PF00593">
    <property type="entry name" value="TonB_dep_Rec_b-barrel"/>
    <property type="match status" value="1"/>
</dbReference>
<evidence type="ECO:0000256" key="4">
    <source>
        <dbReference type="ARBA" id="ARBA00022692"/>
    </source>
</evidence>
<proteinExistence type="inferred from homology"/>
<keyword evidence="4 10" id="KW-0812">Transmembrane</keyword>
<evidence type="ECO:0000256" key="7">
    <source>
        <dbReference type="ARBA" id="ARBA00023136"/>
    </source>
</evidence>
<protein>
    <submittedName>
        <fullName evidence="14">Outer membrane receptor protein</fullName>
    </submittedName>
</protein>
<dbReference type="Proteomes" id="UP000238882">
    <property type="component" value="Unassembled WGS sequence"/>
</dbReference>
<dbReference type="GO" id="GO:0009279">
    <property type="term" value="C:cell outer membrane"/>
    <property type="evidence" value="ECO:0007669"/>
    <property type="project" value="UniProtKB-SubCell"/>
</dbReference>
<comment type="similarity">
    <text evidence="10 11">Belongs to the TonB-dependent receptor family.</text>
</comment>
<sequence length="692" mass="78349">MSLNKNKKLTFFLLIFSVAILGQQKKEIDSTKVEALEPVVITATRTIRQLSSLPMPVTLISKKQIKQTGSTRLRDILLEQTGINFVTDQSGFTGVQLQGLSAEYTMIMIDGVPLVGRSAGNLDLNRISVNNIKQIEIVKGPSSSLYGSEALGGVINIITEKPKYDTLKGDMSFFARGGERNELDMNGNLMYKKDKLSIISGFNYNSGSAFDLSPETQGNTTEAYQNYTASLQLTYEFSDRLRLLTSQRYFSEIQNVVNKQVDWNLNTELNHILNDQWSFDYTFYATRFKTESQFNNATSLFNQTLFRPEIRTTANFSNSTLNAGIGINFDALDRTFFSKKETFNAKYVFLQYDFHPLKNMNTVVGARFDAHNKYKSAFSPKISSTYTINSWLTARGSVGFGFKAPDFRQLFFNFINNSGGYIVLGTRTLHELYGNEPNVAVLDKDLNPETSIGYNFGFQVKPTSDLKININFFRNDIKDLINTIALQKPVNTPVGTPVLPGLGAGTSVFYYENRDEVFTQGVELDINYKIADNLRFIGGYQYLEAKDKEQLDLINSGTVFFRRAPSSPSELLTKQDYFGLPNRSRHTANAKLFYSNRKYQFNANVRALYRSKYALFDTNNSQNIIDKYDDFVAGNVQVNIALDKTFLDTMNVQIGIDNLFDERGLENESTFPNNDAVLLLGRTVYSRIRFNF</sequence>
<dbReference type="GO" id="GO:0015344">
    <property type="term" value="F:siderophore uptake transmembrane transporter activity"/>
    <property type="evidence" value="ECO:0007669"/>
    <property type="project" value="TreeGrafter"/>
</dbReference>
<keyword evidence="7 10" id="KW-0472">Membrane</keyword>
<evidence type="ECO:0000256" key="11">
    <source>
        <dbReference type="RuleBase" id="RU003357"/>
    </source>
</evidence>
<dbReference type="RefSeq" id="WP_105015165.1">
    <property type="nucleotide sequence ID" value="NZ_MSCN01000001.1"/>
</dbReference>
<keyword evidence="9 10" id="KW-0998">Cell outer membrane</keyword>
<keyword evidence="6 11" id="KW-0798">TonB box</keyword>
<dbReference type="InterPro" id="IPR037066">
    <property type="entry name" value="Plug_dom_sf"/>
</dbReference>
<keyword evidence="15" id="KW-1185">Reference proteome</keyword>
<evidence type="ECO:0000256" key="5">
    <source>
        <dbReference type="ARBA" id="ARBA00022729"/>
    </source>
</evidence>
<gene>
    <name evidence="14" type="ORF">BTO18_04940</name>
</gene>
<evidence type="ECO:0000256" key="1">
    <source>
        <dbReference type="ARBA" id="ARBA00004571"/>
    </source>
</evidence>
<dbReference type="PANTHER" id="PTHR30069">
    <property type="entry name" value="TONB-DEPENDENT OUTER MEMBRANE RECEPTOR"/>
    <property type="match status" value="1"/>
</dbReference>
<evidence type="ECO:0000256" key="10">
    <source>
        <dbReference type="PROSITE-ProRule" id="PRU01360"/>
    </source>
</evidence>
<dbReference type="PANTHER" id="PTHR30069:SF29">
    <property type="entry name" value="HEMOGLOBIN AND HEMOGLOBIN-HAPTOGLOBIN-BINDING PROTEIN 1-RELATED"/>
    <property type="match status" value="1"/>
</dbReference>
<evidence type="ECO:0000256" key="6">
    <source>
        <dbReference type="ARBA" id="ARBA00023077"/>
    </source>
</evidence>
<evidence type="ECO:0000259" key="13">
    <source>
        <dbReference type="Pfam" id="PF07715"/>
    </source>
</evidence>
<dbReference type="Gene3D" id="2.170.130.10">
    <property type="entry name" value="TonB-dependent receptor, plug domain"/>
    <property type="match status" value="1"/>
</dbReference>
<dbReference type="Pfam" id="PF07715">
    <property type="entry name" value="Plug"/>
    <property type="match status" value="1"/>
</dbReference>
<dbReference type="InterPro" id="IPR036942">
    <property type="entry name" value="Beta-barrel_TonB_sf"/>
</dbReference>
<keyword evidence="8 14" id="KW-0675">Receptor</keyword>
<comment type="caution">
    <text evidence="14">The sequence shown here is derived from an EMBL/GenBank/DDBJ whole genome shotgun (WGS) entry which is preliminary data.</text>
</comment>
<dbReference type="GO" id="GO:0044718">
    <property type="term" value="P:siderophore transmembrane transport"/>
    <property type="evidence" value="ECO:0007669"/>
    <property type="project" value="TreeGrafter"/>
</dbReference>
<reference evidence="14 15" key="1">
    <citation type="submission" date="2016-12" db="EMBL/GenBank/DDBJ databases">
        <title>Trade-off between light-utilization and light-protection in marine flavobacteria.</title>
        <authorList>
            <person name="Kumagai Y."/>
            <person name="Yoshizawa S."/>
            <person name="Kogure K."/>
            <person name="Iwasaki W."/>
        </authorList>
    </citation>
    <scope>NUCLEOTIDE SEQUENCE [LARGE SCALE GENOMIC DNA]</scope>
    <source>
        <strain evidence="14 15">NBRC 108759</strain>
    </source>
</reference>
<feature type="domain" description="TonB-dependent receptor plug" evidence="13">
    <location>
        <begin position="51"/>
        <end position="154"/>
    </location>
</feature>
<evidence type="ECO:0000256" key="2">
    <source>
        <dbReference type="ARBA" id="ARBA00022448"/>
    </source>
</evidence>
<keyword evidence="5" id="KW-0732">Signal</keyword>
<keyword evidence="3 10" id="KW-1134">Transmembrane beta strand</keyword>
<name>A0A2S7WLX4_9FLAO</name>
<evidence type="ECO:0000256" key="3">
    <source>
        <dbReference type="ARBA" id="ARBA00022452"/>
    </source>
</evidence>
<dbReference type="Gene3D" id="2.40.170.20">
    <property type="entry name" value="TonB-dependent receptor, beta-barrel domain"/>
    <property type="match status" value="1"/>
</dbReference>
<dbReference type="InterPro" id="IPR000531">
    <property type="entry name" value="Beta-barrel_TonB"/>
</dbReference>
<evidence type="ECO:0000259" key="12">
    <source>
        <dbReference type="Pfam" id="PF00593"/>
    </source>
</evidence>